<feature type="region of interest" description="Disordered" evidence="1">
    <location>
        <begin position="38"/>
        <end position="88"/>
    </location>
</feature>
<organism evidence="3 4">
    <name type="scientific">Lachnellula willkommii</name>
    <dbReference type="NCBI Taxonomy" id="215461"/>
    <lineage>
        <taxon>Eukaryota</taxon>
        <taxon>Fungi</taxon>
        <taxon>Dikarya</taxon>
        <taxon>Ascomycota</taxon>
        <taxon>Pezizomycotina</taxon>
        <taxon>Leotiomycetes</taxon>
        <taxon>Helotiales</taxon>
        <taxon>Lachnaceae</taxon>
        <taxon>Lachnellula</taxon>
    </lineage>
</organism>
<gene>
    <name evidence="3" type="ORF">LAWI1_G002091</name>
</gene>
<feature type="compositionally biased region" description="Low complexity" evidence="1">
    <location>
        <begin position="79"/>
        <end position="88"/>
    </location>
</feature>
<feature type="compositionally biased region" description="Basic residues" evidence="1">
    <location>
        <begin position="52"/>
        <end position="78"/>
    </location>
</feature>
<dbReference type="PANTHER" id="PTHR38795:SF1">
    <property type="entry name" value="DUF6604 DOMAIN-CONTAINING PROTEIN"/>
    <property type="match status" value="1"/>
</dbReference>
<proteinExistence type="predicted"/>
<name>A0A559MGE2_9HELO</name>
<accession>A0A559MGE2</accession>
<evidence type="ECO:0000256" key="1">
    <source>
        <dbReference type="SAM" id="MobiDB-lite"/>
    </source>
</evidence>
<feature type="domain" description="DUF6604" evidence="2">
    <location>
        <begin position="11"/>
        <end position="292"/>
    </location>
</feature>
<dbReference type="Proteomes" id="UP000315522">
    <property type="component" value="Unassembled WGS sequence"/>
</dbReference>
<dbReference type="AlphaFoldDB" id="A0A559MGE2"/>
<comment type="caution">
    <text evidence="3">The sequence shown here is derived from an EMBL/GenBank/DDBJ whole genome shotgun (WGS) entry which is preliminary data.</text>
</comment>
<dbReference type="InterPro" id="IPR046539">
    <property type="entry name" value="DUF6604"/>
</dbReference>
<feature type="region of interest" description="Disordered" evidence="1">
    <location>
        <begin position="204"/>
        <end position="226"/>
    </location>
</feature>
<reference evidence="3 4" key="1">
    <citation type="submission" date="2018-05" db="EMBL/GenBank/DDBJ databases">
        <title>Genome sequencing and assembly of the regulated plant pathogen Lachnellula willkommii and related sister species for the development of diagnostic species identification markers.</title>
        <authorList>
            <person name="Giroux E."/>
            <person name="Bilodeau G."/>
        </authorList>
    </citation>
    <scope>NUCLEOTIDE SEQUENCE [LARGE SCALE GENOMIC DNA]</scope>
    <source>
        <strain evidence="3 4">CBS 172.35</strain>
    </source>
</reference>
<sequence length="1053" mass="118638">MASQFVSGTYQSYKAGTRKVLHWLYENALKCGYVVEQGEDSEEGEGTAPAKSTKKAKPKPKSKKGKGSKAKGSGKAKSKNTSASTGASPKYVTVNEFPALAEAIATSEAKVKVPLWVTAMIEEVISGRRKSARWFSRQAGDTTNSDFEESNIGHQHFIEVLENVLSILVDLQEPTTKPAKKDGLDERDPLEQVTNIFAALEIEPDTEHTMTDPTPSAPTAQKVSPNVVFEEERSTEETLFLIYCFFEDFNIAREHLKDLWTTYKRGKIDLPTAALSTNTAFELFKRAEDELLAELRSTLPPDLINRIRGYQQIQGLLYINTASARGQDWESRMSDGDPYNYQLWDITEWTCLNVYIILKSFLPVIQRGHVPVCKPGYFGKINLNEDVLNPKEKFTQDEIVLLERLIPELMFLRDVKDKFPAQDELTGGILEMVRTKEIPIWLVLAVQVQLDIHYMLLEDISRPHSELSAAAVQASATLKAHQDFSKDMHIGNWPKSNDKAYEFCIWELDQWVKSDLLDRLRSKTFEELGYSKGGNFVLLKMHPVLCGMMLFRVNLNLQYLGLMLVNAWGALPITLHLYNACLAERLLDNPWMDLEAVIITHTPKRIFVGDRPHTPQEYLKRFMLVMGYSASTFSTNFQPNPRPNASKKGPRQMLRDSVIAEIYAVRYLPHLQIRGHPNAQNSGFTLTAIEKLLGAATAPAMDEDNTNNEAGMLGGAFKTISMQNRPKESLLPKFAKSHRLTTLQLLMALESSMTNESFDFNVNYFSLHMRCFRLLRTIVAEMDPVFIKYFGPQYLEKESQLPFVVGYIFQAVSTSSKAGDVYFPKIKSDEKGSKMLIQVSQIVARFIESEGEVEIEKVKKVSQVFGGFEFETDVVSPTLDRDALKTTVEAFNALPRRKVIPASEAPTGRGPNHWHFSLRNVGNRLNPPDVVYLVSPENEMMHVAAPDKGSPILSLPTLADKADMVVFLLLGSFVKGVLKGNHAHHAKFAPWSWSCNDTALAQTVEKKLKEYGVREEMCIVQHGTEAENELCEGVWATLKKKIVTAFTPKEYLF</sequence>
<evidence type="ECO:0000259" key="2">
    <source>
        <dbReference type="Pfam" id="PF20253"/>
    </source>
</evidence>
<evidence type="ECO:0000313" key="4">
    <source>
        <dbReference type="Proteomes" id="UP000315522"/>
    </source>
</evidence>
<dbReference type="Pfam" id="PF20253">
    <property type="entry name" value="DUF6604"/>
    <property type="match status" value="1"/>
</dbReference>
<dbReference type="EMBL" id="QGML01000407">
    <property type="protein sequence ID" value="TVY92024.1"/>
    <property type="molecule type" value="Genomic_DNA"/>
</dbReference>
<dbReference type="PANTHER" id="PTHR38795">
    <property type="entry name" value="DUF6604 DOMAIN-CONTAINING PROTEIN"/>
    <property type="match status" value="1"/>
</dbReference>
<protein>
    <recommendedName>
        <fullName evidence="2">DUF6604 domain-containing protein</fullName>
    </recommendedName>
</protein>
<keyword evidence="4" id="KW-1185">Reference proteome</keyword>
<evidence type="ECO:0000313" key="3">
    <source>
        <dbReference type="EMBL" id="TVY92024.1"/>
    </source>
</evidence>
<feature type="compositionally biased region" description="Polar residues" evidence="1">
    <location>
        <begin position="211"/>
        <end position="224"/>
    </location>
</feature>